<name>A0A1I1V558_9BACT</name>
<dbReference type="GO" id="GO:0005524">
    <property type="term" value="F:ATP binding"/>
    <property type="evidence" value="ECO:0007669"/>
    <property type="project" value="UniProtKB-UniRule"/>
</dbReference>
<dbReference type="SUPFAM" id="SSF52374">
    <property type="entry name" value="Nucleotidylyl transferase"/>
    <property type="match status" value="1"/>
</dbReference>
<dbReference type="GO" id="GO:0004814">
    <property type="term" value="F:arginine-tRNA ligase activity"/>
    <property type="evidence" value="ECO:0007669"/>
    <property type="project" value="UniProtKB-UniRule"/>
</dbReference>
<dbReference type="SUPFAM" id="SSF47323">
    <property type="entry name" value="Anticodon-binding domain of a subclass of class I aminoacyl-tRNA synthetases"/>
    <property type="match status" value="1"/>
</dbReference>
<evidence type="ECO:0000256" key="8">
    <source>
        <dbReference type="HAMAP-Rule" id="MF_00123"/>
    </source>
</evidence>
<dbReference type="GO" id="GO:0005737">
    <property type="term" value="C:cytoplasm"/>
    <property type="evidence" value="ECO:0007669"/>
    <property type="project" value="UniProtKB-SubCell"/>
</dbReference>
<dbReference type="PANTHER" id="PTHR11956">
    <property type="entry name" value="ARGINYL-TRNA SYNTHETASE"/>
    <property type="match status" value="1"/>
</dbReference>
<dbReference type="EMBL" id="FOMX01000004">
    <property type="protein sequence ID" value="SFD77158.1"/>
    <property type="molecule type" value="Genomic_DNA"/>
</dbReference>
<evidence type="ECO:0000313" key="12">
    <source>
        <dbReference type="EMBL" id="SFD77158.1"/>
    </source>
</evidence>
<dbReference type="STRING" id="54.SAMN02745121_01498"/>
<reference evidence="13" key="1">
    <citation type="submission" date="2016-10" db="EMBL/GenBank/DDBJ databases">
        <authorList>
            <person name="Varghese N."/>
            <person name="Submissions S."/>
        </authorList>
    </citation>
    <scope>NUCLEOTIDE SEQUENCE [LARGE SCALE GENOMIC DNA]</scope>
    <source>
        <strain evidence="13">ATCC 25963</strain>
    </source>
</reference>
<dbReference type="PANTHER" id="PTHR11956:SF5">
    <property type="entry name" value="ARGININE--TRNA LIGASE, CYTOPLASMIC"/>
    <property type="match status" value="1"/>
</dbReference>
<dbReference type="Pfam" id="PF03485">
    <property type="entry name" value="Arg_tRNA_synt_N"/>
    <property type="match status" value="1"/>
</dbReference>
<comment type="subunit">
    <text evidence="8">Monomer.</text>
</comment>
<evidence type="ECO:0000256" key="2">
    <source>
        <dbReference type="ARBA" id="ARBA00022598"/>
    </source>
</evidence>
<evidence type="ECO:0000259" key="10">
    <source>
        <dbReference type="SMART" id="SM00836"/>
    </source>
</evidence>
<comment type="similarity">
    <text evidence="1 8 9">Belongs to the class-I aminoacyl-tRNA synthetase family.</text>
</comment>
<dbReference type="InterPro" id="IPR036695">
    <property type="entry name" value="Arg-tRNA-synth_N_sf"/>
</dbReference>
<dbReference type="GO" id="GO:0006420">
    <property type="term" value="P:arginyl-tRNA aminoacylation"/>
    <property type="evidence" value="ECO:0007669"/>
    <property type="project" value="UniProtKB-UniRule"/>
</dbReference>
<dbReference type="Proteomes" id="UP000199400">
    <property type="component" value="Unassembled WGS sequence"/>
</dbReference>
<keyword evidence="13" id="KW-1185">Reference proteome</keyword>
<dbReference type="Pfam" id="PF00750">
    <property type="entry name" value="tRNA-synt_1d"/>
    <property type="match status" value="1"/>
</dbReference>
<dbReference type="Pfam" id="PF05746">
    <property type="entry name" value="DALR_1"/>
    <property type="match status" value="1"/>
</dbReference>
<feature type="domain" description="Arginyl tRNA synthetase N-terminal" evidence="11">
    <location>
        <begin position="4"/>
        <end position="91"/>
    </location>
</feature>
<accession>A0A1I1V558</accession>
<dbReference type="SMART" id="SM00836">
    <property type="entry name" value="DALR_1"/>
    <property type="match status" value="1"/>
</dbReference>
<protein>
    <recommendedName>
        <fullName evidence="8">Arginine--tRNA ligase</fullName>
        <ecNumber evidence="8">6.1.1.19</ecNumber>
    </recommendedName>
    <alternativeName>
        <fullName evidence="8">Arginyl-tRNA synthetase</fullName>
        <shortName evidence="8">ArgRS</shortName>
    </alternativeName>
</protein>
<sequence length="603" mass="66833">MHTGSLVAAVARALHPVLPAAAGLTEDEVAASLAAPPDPALGDFAFPCFKLAKALRKGPPQIAAEIAAGLAEPAGLFSRAVATGPYVNLTLDLGRAAALVLPRLARGEPVSRPATGVRVMVEFSQPNTHKAFHVGHMRNLCLGDSLVRLLRVAGDEVVAANYLGDVGAHIAKCLWWYLDRLQDRTPPADRRGEWLGELYAAASNQLDAWEDQAQAGDAAAAAELQQAKARTSEILHRLEAREPEIMAVWQETREWSLEEFAEIYKWCDVGFDRVFYESEVDEPGLKLVAEFLDKGVFVVSNGAVGVVNDEVKHMPFFMLRKQDGTSLYSTKDLALARLKFEEYRIDRSIYVVDVRQSDHFRHVFLTLKKMGFHQAERCQHVPYEMVELPDGPMAGRKGNVVLFRSLRQQMTSHLRKTWFQQFEGQWSPEEIDAAERTVALGAIKYGMLNRDVNQKIVFDLAAWLNLDGNTGPYLQYTGARAGSILRECGEVGKALDPTLLESDAAVQAVTATLQEPQERELLLALDRLPQTLLAAAEQLRPSIVCTYAFELCRTFNRFYNADNCRVKPSEGPLLQARLLLVHAFVHALRETLAVLGISVPKRM</sequence>
<feature type="domain" description="DALR anticodon binding" evidence="10">
    <location>
        <begin position="474"/>
        <end position="603"/>
    </location>
</feature>
<evidence type="ECO:0000256" key="1">
    <source>
        <dbReference type="ARBA" id="ARBA00005594"/>
    </source>
</evidence>
<evidence type="ECO:0000256" key="5">
    <source>
        <dbReference type="ARBA" id="ARBA00022917"/>
    </source>
</evidence>
<feature type="short sequence motif" description="'HIGH' region" evidence="8">
    <location>
        <begin position="126"/>
        <end position="136"/>
    </location>
</feature>
<dbReference type="AlphaFoldDB" id="A0A1I1V558"/>
<organism evidence="12 13">
    <name type="scientific">Nannocystis exedens</name>
    <dbReference type="NCBI Taxonomy" id="54"/>
    <lineage>
        <taxon>Bacteria</taxon>
        <taxon>Pseudomonadati</taxon>
        <taxon>Myxococcota</taxon>
        <taxon>Polyangia</taxon>
        <taxon>Nannocystales</taxon>
        <taxon>Nannocystaceae</taxon>
        <taxon>Nannocystis</taxon>
    </lineage>
</organism>
<dbReference type="InterPro" id="IPR035684">
    <property type="entry name" value="ArgRS_core"/>
</dbReference>
<evidence type="ECO:0000256" key="4">
    <source>
        <dbReference type="ARBA" id="ARBA00022840"/>
    </source>
</evidence>
<keyword evidence="3 8" id="KW-0547">Nucleotide-binding</keyword>
<keyword evidence="4 8" id="KW-0067">ATP-binding</keyword>
<comment type="catalytic activity">
    <reaction evidence="7 8">
        <text>tRNA(Arg) + L-arginine + ATP = L-arginyl-tRNA(Arg) + AMP + diphosphate</text>
        <dbReference type="Rhea" id="RHEA:20301"/>
        <dbReference type="Rhea" id="RHEA-COMP:9658"/>
        <dbReference type="Rhea" id="RHEA-COMP:9673"/>
        <dbReference type="ChEBI" id="CHEBI:30616"/>
        <dbReference type="ChEBI" id="CHEBI:32682"/>
        <dbReference type="ChEBI" id="CHEBI:33019"/>
        <dbReference type="ChEBI" id="CHEBI:78442"/>
        <dbReference type="ChEBI" id="CHEBI:78513"/>
        <dbReference type="ChEBI" id="CHEBI:456215"/>
        <dbReference type="EC" id="6.1.1.19"/>
    </reaction>
</comment>
<dbReference type="SMART" id="SM01016">
    <property type="entry name" value="Arg_tRNA_synt_N"/>
    <property type="match status" value="1"/>
</dbReference>
<proteinExistence type="inferred from homology"/>
<dbReference type="HAMAP" id="MF_00123">
    <property type="entry name" value="Arg_tRNA_synth"/>
    <property type="match status" value="1"/>
</dbReference>
<dbReference type="InterPro" id="IPR009080">
    <property type="entry name" value="tRNAsynth_Ia_anticodon-bd"/>
</dbReference>
<dbReference type="EC" id="6.1.1.19" evidence="8"/>
<comment type="subcellular location">
    <subcellularLocation>
        <location evidence="8">Cytoplasm</location>
    </subcellularLocation>
</comment>
<dbReference type="SUPFAM" id="SSF55190">
    <property type="entry name" value="Arginyl-tRNA synthetase (ArgRS), N-terminal 'additional' domain"/>
    <property type="match status" value="1"/>
</dbReference>
<gene>
    <name evidence="8" type="primary">argS</name>
    <name evidence="12" type="ORF">SAMN02745121_01498</name>
</gene>
<dbReference type="RefSeq" id="WP_096330255.1">
    <property type="nucleotide sequence ID" value="NZ_FOMX01000004.1"/>
</dbReference>
<dbReference type="FunFam" id="1.10.730.10:FF:000006">
    <property type="entry name" value="Arginyl-tRNA synthetase 2, mitochondrial"/>
    <property type="match status" value="1"/>
</dbReference>
<dbReference type="InterPro" id="IPR014729">
    <property type="entry name" value="Rossmann-like_a/b/a_fold"/>
</dbReference>
<keyword evidence="2 8" id="KW-0436">Ligase</keyword>
<dbReference type="OrthoDB" id="9803211at2"/>
<evidence type="ECO:0000256" key="7">
    <source>
        <dbReference type="ARBA" id="ARBA00049339"/>
    </source>
</evidence>
<evidence type="ECO:0000313" key="13">
    <source>
        <dbReference type="Proteomes" id="UP000199400"/>
    </source>
</evidence>
<keyword evidence="5 8" id="KW-0648">Protein biosynthesis</keyword>
<keyword evidence="6 8" id="KW-0030">Aminoacyl-tRNA synthetase</keyword>
<dbReference type="NCBIfam" id="TIGR00456">
    <property type="entry name" value="argS"/>
    <property type="match status" value="1"/>
</dbReference>
<dbReference type="InterPro" id="IPR008909">
    <property type="entry name" value="DALR_anticod-bd"/>
</dbReference>
<dbReference type="InterPro" id="IPR005148">
    <property type="entry name" value="Arg-tRNA-synth_N"/>
</dbReference>
<evidence type="ECO:0000256" key="3">
    <source>
        <dbReference type="ARBA" id="ARBA00022741"/>
    </source>
</evidence>
<evidence type="ECO:0000256" key="9">
    <source>
        <dbReference type="RuleBase" id="RU363038"/>
    </source>
</evidence>
<dbReference type="PRINTS" id="PR01038">
    <property type="entry name" value="TRNASYNTHARG"/>
</dbReference>
<dbReference type="Gene3D" id="3.30.1360.70">
    <property type="entry name" value="Arginyl tRNA synthetase N-terminal domain"/>
    <property type="match status" value="1"/>
</dbReference>
<dbReference type="Gene3D" id="1.10.730.10">
    <property type="entry name" value="Isoleucyl-tRNA Synthetase, Domain 1"/>
    <property type="match status" value="1"/>
</dbReference>
<evidence type="ECO:0000259" key="11">
    <source>
        <dbReference type="SMART" id="SM01016"/>
    </source>
</evidence>
<keyword evidence="8" id="KW-0963">Cytoplasm</keyword>
<evidence type="ECO:0000256" key="6">
    <source>
        <dbReference type="ARBA" id="ARBA00023146"/>
    </source>
</evidence>
<dbReference type="InterPro" id="IPR001278">
    <property type="entry name" value="Arg-tRNA-ligase"/>
</dbReference>
<dbReference type="Gene3D" id="3.40.50.620">
    <property type="entry name" value="HUPs"/>
    <property type="match status" value="1"/>
</dbReference>